<dbReference type="InterPro" id="IPR036424">
    <property type="entry name" value="UPP_synth-like_sf"/>
</dbReference>
<evidence type="ECO:0000256" key="2">
    <source>
        <dbReference type="HAMAP-Rule" id="MF_01139"/>
    </source>
</evidence>
<feature type="binding site" evidence="2">
    <location>
        <position position="63"/>
    </location>
    <ligand>
        <name>substrate</name>
    </ligand>
</feature>
<keyword evidence="2" id="KW-0460">Magnesium</keyword>
<feature type="active site" description="Proton acceptor" evidence="2">
    <location>
        <position position="62"/>
    </location>
</feature>
<feature type="binding site" evidence="2">
    <location>
        <position position="182"/>
    </location>
    <ligand>
        <name>substrate</name>
    </ligand>
</feature>
<organism evidence="3 4">
    <name type="scientific">Evansella alkalicola</name>
    <dbReference type="NCBI Taxonomy" id="745819"/>
    <lineage>
        <taxon>Bacteria</taxon>
        <taxon>Bacillati</taxon>
        <taxon>Bacillota</taxon>
        <taxon>Bacilli</taxon>
        <taxon>Bacillales</taxon>
        <taxon>Bacillaceae</taxon>
        <taxon>Evansella</taxon>
    </lineage>
</organism>
<dbReference type="CDD" id="cd00475">
    <property type="entry name" value="Cis_IPPS"/>
    <property type="match status" value="1"/>
</dbReference>
<comment type="subunit">
    <text evidence="2">Homodimer.</text>
</comment>
<keyword evidence="4" id="KW-1185">Reference proteome</keyword>
<dbReference type="NCBIfam" id="TIGR00055">
    <property type="entry name" value="uppS"/>
    <property type="match status" value="1"/>
</dbReference>
<evidence type="ECO:0000256" key="1">
    <source>
        <dbReference type="ARBA" id="ARBA00022679"/>
    </source>
</evidence>
<dbReference type="RefSeq" id="WP_088073203.1">
    <property type="nucleotide sequence ID" value="NZ_JAHQCR010000041.1"/>
</dbReference>
<dbReference type="HAMAP" id="MF_01139">
    <property type="entry name" value="ISPT"/>
    <property type="match status" value="1"/>
</dbReference>
<comment type="cofactor">
    <cofactor evidence="2">
        <name>Mg(2+)</name>
        <dbReference type="ChEBI" id="CHEBI:18420"/>
    </cofactor>
    <text evidence="2">Binds 2 magnesium ions per subunit.</text>
</comment>
<dbReference type="NCBIfam" id="NF011405">
    <property type="entry name" value="PRK14830.1"/>
    <property type="match status" value="1"/>
</dbReference>
<gene>
    <name evidence="3" type="ORF">KS407_09370</name>
</gene>
<dbReference type="PANTHER" id="PTHR10291:SF0">
    <property type="entry name" value="DEHYDRODOLICHYL DIPHOSPHATE SYNTHASE 2"/>
    <property type="match status" value="1"/>
</dbReference>
<dbReference type="InterPro" id="IPR001441">
    <property type="entry name" value="UPP_synth-like"/>
</dbReference>
<comment type="caution">
    <text evidence="3">The sequence shown here is derived from an EMBL/GenBank/DDBJ whole genome shotgun (WGS) entry which is preliminary data.</text>
</comment>
<dbReference type="EC" id="2.5.1.-" evidence="2"/>
<comment type="similarity">
    <text evidence="2">Belongs to the UPP synthase family.</text>
</comment>
<protein>
    <recommendedName>
        <fullName evidence="2">Isoprenyl transferase</fullName>
        <ecNumber evidence="2">2.5.1.-</ecNumber>
    </recommendedName>
</protein>
<dbReference type="Proteomes" id="UP000790580">
    <property type="component" value="Unassembled WGS sequence"/>
</dbReference>
<feature type="binding site" evidence="2">
    <location>
        <begin position="59"/>
        <end position="61"/>
    </location>
    <ligand>
        <name>substrate</name>
    </ligand>
</feature>
<sequence length="230" mass="26158">MEATIPTHIAIMMDGNGRWGKQRGLTRSQGHYAGSKTMENLIKDSLDLGIKVLTLYAFSTENWTRPIKEIQYLMNLPAKFLNAKLPDFMENNIKICISGDIEGLPSHTKKAVKIAVSETKNNNKLIVNFALNYGGRHEIIAAVKKIANDIQNSIITNKNIDEKLINSYLYTTGLPDPDIIIRTGGEKRISNFLLWQSSNSELWFTDTYFPDFNKRLLLQAIDEVNRRKIK</sequence>
<dbReference type="Pfam" id="PF01255">
    <property type="entry name" value="Prenyltransf"/>
    <property type="match status" value="1"/>
</dbReference>
<feature type="binding site" evidence="2">
    <location>
        <position position="19"/>
    </location>
    <ligand>
        <name>substrate</name>
    </ligand>
</feature>
<dbReference type="PANTHER" id="PTHR10291">
    <property type="entry name" value="DEHYDRODOLICHYL DIPHOSPHATE SYNTHASE FAMILY MEMBER"/>
    <property type="match status" value="1"/>
</dbReference>
<dbReference type="EMBL" id="JAHQCR010000041">
    <property type="protein sequence ID" value="MBU9721650.1"/>
    <property type="molecule type" value="Genomic_DNA"/>
</dbReference>
<feature type="binding site" evidence="2">
    <location>
        <position position="31"/>
    </location>
    <ligand>
        <name>substrate</name>
    </ligand>
</feature>
<feature type="binding site" evidence="2">
    <location>
        <position position="14"/>
    </location>
    <ligand>
        <name>Mg(2+)</name>
        <dbReference type="ChEBI" id="CHEBI:18420"/>
    </ligand>
</feature>
<dbReference type="GO" id="GO:0008834">
    <property type="term" value="F:ditrans,polycis-undecaprenyl-diphosphate synthase [(2E,6E)-farnesyl-diphosphate specific] activity"/>
    <property type="evidence" value="ECO:0007669"/>
    <property type="project" value="UniProtKB-EC"/>
</dbReference>
<dbReference type="InterPro" id="IPR018520">
    <property type="entry name" value="UPP_synth-like_CS"/>
</dbReference>
<keyword evidence="2" id="KW-0479">Metal-binding</keyword>
<dbReference type="PROSITE" id="PS01066">
    <property type="entry name" value="UPP_SYNTHASE"/>
    <property type="match status" value="1"/>
</dbReference>
<accession>A0ABS6JX08</accession>
<proteinExistence type="inferred from homology"/>
<comment type="function">
    <text evidence="2">Catalyzes the condensation of isopentenyl diphosphate (IPP) with allylic pyrophosphates generating different type of terpenoids.</text>
</comment>
<evidence type="ECO:0000313" key="4">
    <source>
        <dbReference type="Proteomes" id="UP000790580"/>
    </source>
</evidence>
<feature type="active site" evidence="2">
    <location>
        <position position="14"/>
    </location>
</feature>
<feature type="binding site" evidence="2">
    <location>
        <position position="201"/>
    </location>
    <ligand>
        <name>Mg(2+)</name>
        <dbReference type="ChEBI" id="CHEBI:18420"/>
    </ligand>
</feature>
<evidence type="ECO:0000313" key="3">
    <source>
        <dbReference type="EMBL" id="MBU9721650.1"/>
    </source>
</evidence>
<feature type="binding site" evidence="2">
    <location>
        <position position="27"/>
    </location>
    <ligand>
        <name>substrate</name>
    </ligand>
</feature>
<dbReference type="SUPFAM" id="SSF64005">
    <property type="entry name" value="Undecaprenyl diphosphate synthase"/>
    <property type="match status" value="1"/>
</dbReference>
<feature type="binding site" evidence="2">
    <location>
        <position position="65"/>
    </location>
    <ligand>
        <name>substrate</name>
    </ligand>
</feature>
<name>A0ABS6JX08_9BACI</name>
<keyword evidence="1 2" id="KW-0808">Transferase</keyword>
<reference evidence="3 4" key="1">
    <citation type="submission" date="2021-06" db="EMBL/GenBank/DDBJ databases">
        <title>Bacillus sp. RD4P76, an endophyte from a halophyte.</title>
        <authorList>
            <person name="Sun J.-Q."/>
        </authorList>
    </citation>
    <scope>NUCLEOTIDE SEQUENCE [LARGE SCALE GENOMIC DNA]</scope>
    <source>
        <strain evidence="3 4">JCM 17098</strain>
    </source>
</reference>
<dbReference type="Gene3D" id="3.40.1180.10">
    <property type="entry name" value="Decaprenyl diphosphate synthase-like"/>
    <property type="match status" value="1"/>
</dbReference>
<feature type="binding site" evidence="2">
    <location>
        <begin position="188"/>
        <end position="190"/>
    </location>
    <ligand>
        <name>substrate</name>
    </ligand>
</feature>
<feature type="binding site" evidence="2">
    <location>
        <begin position="15"/>
        <end position="18"/>
    </location>
    <ligand>
        <name>substrate</name>
    </ligand>
</feature>